<keyword evidence="4" id="KW-0238">DNA-binding</keyword>
<dbReference type="Pfam" id="PF22381">
    <property type="entry name" value="Staph_reg_Sar_Rot"/>
    <property type="match status" value="1"/>
</dbReference>
<dbReference type="InterPro" id="IPR000835">
    <property type="entry name" value="HTH_MarR-typ"/>
</dbReference>
<dbReference type="FunFam" id="1.10.10.10:FF:000163">
    <property type="entry name" value="MarR family transcriptional regulator"/>
    <property type="match status" value="1"/>
</dbReference>
<dbReference type="PROSITE" id="PS50995">
    <property type="entry name" value="HTH_MARR_2"/>
    <property type="match status" value="1"/>
</dbReference>
<reference evidence="7 8" key="1">
    <citation type="journal article" date="2022" name="Microbiol. Resour. Announc.">
        <title>Complete Genome Sequence of Mesorhizobium ciceri Strain R30, a Rhizobium Used as a Commercial Inoculant for Chickpea in Argentina.</title>
        <authorList>
            <person name="Foresto E."/>
            <person name="Revale S."/>
            <person name="Primo E."/>
            <person name="Nievas F."/>
            <person name="Carezzano E."/>
            <person name="Puente M."/>
            <person name="Alzari P."/>
            <person name="Mart M."/>
            <person name="Ben-Assaya M."/>
            <person name="Mornico D."/>
            <person name="Santoro M."/>
            <person name="Mart F."/>
            <person name="Giordano W."/>
            <person name="Bogino P."/>
        </authorList>
    </citation>
    <scope>NUCLEOTIDE SEQUENCE [LARGE SCALE GENOMIC DNA]</scope>
    <source>
        <strain evidence="7 8">R30</strain>
    </source>
</reference>
<keyword evidence="5" id="KW-0804">Transcription</keyword>
<dbReference type="PRINTS" id="PR00598">
    <property type="entry name" value="HTHMARR"/>
</dbReference>
<accession>A0AB38TCW9</accession>
<evidence type="ECO:0000256" key="2">
    <source>
        <dbReference type="ARBA" id="ARBA00022490"/>
    </source>
</evidence>
<keyword evidence="3" id="KW-0805">Transcription regulation</keyword>
<dbReference type="CDD" id="cd00090">
    <property type="entry name" value="HTH_ARSR"/>
    <property type="match status" value="1"/>
</dbReference>
<dbReference type="AlphaFoldDB" id="A0AB38TCW9"/>
<dbReference type="InterPro" id="IPR036388">
    <property type="entry name" value="WH-like_DNA-bd_sf"/>
</dbReference>
<keyword evidence="2" id="KW-0963">Cytoplasm</keyword>
<dbReference type="GO" id="GO:0005737">
    <property type="term" value="C:cytoplasm"/>
    <property type="evidence" value="ECO:0007669"/>
    <property type="project" value="UniProtKB-SubCell"/>
</dbReference>
<dbReference type="InterPro" id="IPR039422">
    <property type="entry name" value="MarR/SlyA-like"/>
</dbReference>
<gene>
    <name evidence="7" type="ORF">LRP29_05055</name>
</gene>
<evidence type="ECO:0000313" key="8">
    <source>
        <dbReference type="Proteomes" id="UP001060070"/>
    </source>
</evidence>
<dbReference type="GO" id="GO:0003700">
    <property type="term" value="F:DNA-binding transcription factor activity"/>
    <property type="evidence" value="ECO:0007669"/>
    <property type="project" value="InterPro"/>
</dbReference>
<dbReference type="Proteomes" id="UP001060070">
    <property type="component" value="Chromosome"/>
</dbReference>
<organism evidence="7 8">
    <name type="scientific">Mesorhizobium ciceri</name>
    <dbReference type="NCBI Taxonomy" id="39645"/>
    <lineage>
        <taxon>Bacteria</taxon>
        <taxon>Pseudomonadati</taxon>
        <taxon>Pseudomonadota</taxon>
        <taxon>Alphaproteobacteria</taxon>
        <taxon>Hyphomicrobiales</taxon>
        <taxon>Phyllobacteriaceae</taxon>
        <taxon>Mesorhizobium</taxon>
    </lineage>
</organism>
<protein>
    <submittedName>
        <fullName evidence="7">MarR family transcriptional regulator</fullName>
    </submittedName>
</protein>
<dbReference type="PANTHER" id="PTHR33164:SF5">
    <property type="entry name" value="ORGANIC HYDROPEROXIDE RESISTANCE TRANSCRIPTIONAL REGULATOR"/>
    <property type="match status" value="1"/>
</dbReference>
<comment type="subcellular location">
    <subcellularLocation>
        <location evidence="1">Cytoplasm</location>
    </subcellularLocation>
</comment>
<keyword evidence="8" id="KW-1185">Reference proteome</keyword>
<dbReference type="InterPro" id="IPR011991">
    <property type="entry name" value="ArsR-like_HTH"/>
</dbReference>
<evidence type="ECO:0000256" key="4">
    <source>
        <dbReference type="ARBA" id="ARBA00023125"/>
    </source>
</evidence>
<dbReference type="Gene3D" id="1.10.10.10">
    <property type="entry name" value="Winged helix-like DNA-binding domain superfamily/Winged helix DNA-binding domain"/>
    <property type="match status" value="1"/>
</dbReference>
<evidence type="ECO:0000256" key="5">
    <source>
        <dbReference type="ARBA" id="ARBA00023163"/>
    </source>
</evidence>
<proteinExistence type="predicted"/>
<evidence type="ECO:0000256" key="3">
    <source>
        <dbReference type="ARBA" id="ARBA00023015"/>
    </source>
</evidence>
<evidence type="ECO:0000313" key="7">
    <source>
        <dbReference type="EMBL" id="UTU52824.1"/>
    </source>
</evidence>
<dbReference type="SMART" id="SM00347">
    <property type="entry name" value="HTH_MARR"/>
    <property type="match status" value="1"/>
</dbReference>
<evidence type="ECO:0000259" key="6">
    <source>
        <dbReference type="PROSITE" id="PS50995"/>
    </source>
</evidence>
<dbReference type="InterPro" id="IPR055166">
    <property type="entry name" value="Transc_reg_Sar_Rot_HTH"/>
</dbReference>
<name>A0AB38TCW9_9HYPH</name>
<dbReference type="SUPFAM" id="SSF46785">
    <property type="entry name" value="Winged helix' DNA-binding domain"/>
    <property type="match status" value="1"/>
</dbReference>
<dbReference type="EMBL" id="CP088147">
    <property type="protein sequence ID" value="UTU52824.1"/>
    <property type="molecule type" value="Genomic_DNA"/>
</dbReference>
<dbReference type="GO" id="GO:0003677">
    <property type="term" value="F:DNA binding"/>
    <property type="evidence" value="ECO:0007669"/>
    <property type="project" value="UniProtKB-KW"/>
</dbReference>
<dbReference type="GO" id="GO:0006950">
    <property type="term" value="P:response to stress"/>
    <property type="evidence" value="ECO:0007669"/>
    <property type="project" value="TreeGrafter"/>
</dbReference>
<dbReference type="InterPro" id="IPR036390">
    <property type="entry name" value="WH_DNA-bd_sf"/>
</dbReference>
<dbReference type="RefSeq" id="WP_024504983.1">
    <property type="nucleotide sequence ID" value="NZ_CP088147.1"/>
</dbReference>
<sequence length="169" mass="18532">MTEKTTKSTRDVPAEATGTFHVPRLDQQLCFALYSASGLMTKLYRPLLDPLGLTYPQYLAMLALWERAPSTVGELGEALGLDSATLTPLLKRLEAGGLVTRRRDLADERRVLVEPTAKGQALREQAKSVPAAMLCNLPLDADELKSLHRTLTRFVSGLRKADAGIVKRS</sequence>
<evidence type="ECO:0000256" key="1">
    <source>
        <dbReference type="ARBA" id="ARBA00004496"/>
    </source>
</evidence>
<dbReference type="PANTHER" id="PTHR33164">
    <property type="entry name" value="TRANSCRIPTIONAL REGULATOR, MARR FAMILY"/>
    <property type="match status" value="1"/>
</dbReference>
<feature type="domain" description="HTH marR-type" evidence="6">
    <location>
        <begin position="26"/>
        <end position="156"/>
    </location>
</feature>